<keyword evidence="3" id="KW-1185">Reference proteome</keyword>
<accession>A0ABN9FAN1</accession>
<evidence type="ECO:0000256" key="1">
    <source>
        <dbReference type="SAM" id="MobiDB-lite"/>
    </source>
</evidence>
<protein>
    <submittedName>
        <fullName evidence="2">Uncharacterized protein</fullName>
    </submittedName>
</protein>
<reference evidence="2" key="1">
    <citation type="submission" date="2023-05" db="EMBL/GenBank/DDBJ databases">
        <authorList>
            <person name="Stuckert A."/>
        </authorList>
    </citation>
    <scope>NUCLEOTIDE SEQUENCE</scope>
</reference>
<feature type="compositionally biased region" description="Basic and acidic residues" evidence="1">
    <location>
        <begin position="69"/>
        <end position="80"/>
    </location>
</feature>
<dbReference type="Proteomes" id="UP001162483">
    <property type="component" value="Unassembled WGS sequence"/>
</dbReference>
<sequence length="98" mass="10468">MICCAPCNLATPPGSLNSSASSPLIGHWNCSLRRGTQAANHRRGGGAWRGGAERQSACRSKKNRGSCRTECKRGEAREGRQLTGEGESEPRLEQGSAR</sequence>
<gene>
    <name evidence="2" type="ORF">SPARVUS_LOCUS11670845</name>
</gene>
<comment type="caution">
    <text evidence="2">The sequence shown here is derived from an EMBL/GenBank/DDBJ whole genome shotgun (WGS) entry which is preliminary data.</text>
</comment>
<organism evidence="2 3">
    <name type="scientific">Staurois parvus</name>
    <dbReference type="NCBI Taxonomy" id="386267"/>
    <lineage>
        <taxon>Eukaryota</taxon>
        <taxon>Metazoa</taxon>
        <taxon>Chordata</taxon>
        <taxon>Craniata</taxon>
        <taxon>Vertebrata</taxon>
        <taxon>Euteleostomi</taxon>
        <taxon>Amphibia</taxon>
        <taxon>Batrachia</taxon>
        <taxon>Anura</taxon>
        <taxon>Neobatrachia</taxon>
        <taxon>Ranoidea</taxon>
        <taxon>Ranidae</taxon>
        <taxon>Staurois</taxon>
    </lineage>
</organism>
<feature type="region of interest" description="Disordered" evidence="1">
    <location>
        <begin position="69"/>
        <end position="98"/>
    </location>
</feature>
<name>A0ABN9FAN1_9NEOB</name>
<evidence type="ECO:0000313" key="3">
    <source>
        <dbReference type="Proteomes" id="UP001162483"/>
    </source>
</evidence>
<proteinExistence type="predicted"/>
<dbReference type="EMBL" id="CATNWA010016617">
    <property type="protein sequence ID" value="CAI9594086.1"/>
    <property type="molecule type" value="Genomic_DNA"/>
</dbReference>
<evidence type="ECO:0000313" key="2">
    <source>
        <dbReference type="EMBL" id="CAI9594086.1"/>
    </source>
</evidence>
<feature type="region of interest" description="Disordered" evidence="1">
    <location>
        <begin position="38"/>
        <end position="57"/>
    </location>
</feature>